<feature type="transmembrane region" description="Helical" evidence="2">
    <location>
        <begin position="44"/>
        <end position="62"/>
    </location>
</feature>
<dbReference type="OrthoDB" id="5919045at2"/>
<reference evidence="4" key="1">
    <citation type="submission" date="2015-12" db="EMBL/GenBank/DDBJ databases">
        <authorList>
            <person name="Zhang G."/>
            <person name="Stingl U."/>
        </authorList>
    </citation>
    <scope>NUCLEOTIDE SEQUENCE [LARGE SCALE GENOMIC DNA]</scope>
    <source>
        <strain evidence="4">ZGT108</strain>
    </source>
</reference>
<feature type="coiled-coil region" evidence="1">
    <location>
        <begin position="93"/>
        <end position="120"/>
    </location>
</feature>
<evidence type="ECO:0000313" key="3">
    <source>
        <dbReference type="EMBL" id="KUJ77680.1"/>
    </source>
</evidence>
<evidence type="ECO:0000256" key="1">
    <source>
        <dbReference type="SAM" id="Coils"/>
    </source>
</evidence>
<name>A0A0X3TWC9_9RHOB</name>
<dbReference type="RefSeq" id="WP_068338471.1">
    <property type="nucleotide sequence ID" value="NZ_LQBP01000008.1"/>
</dbReference>
<evidence type="ECO:0000256" key="2">
    <source>
        <dbReference type="SAM" id="Phobius"/>
    </source>
</evidence>
<dbReference type="EMBL" id="LQBP01000008">
    <property type="protein sequence ID" value="KUJ77680.1"/>
    <property type="molecule type" value="Genomic_DNA"/>
</dbReference>
<accession>A0A0X3TWC9</accession>
<dbReference type="Proteomes" id="UP000053690">
    <property type="component" value="Unassembled WGS sequence"/>
</dbReference>
<keyword evidence="2" id="KW-1133">Transmembrane helix</keyword>
<dbReference type="AlphaFoldDB" id="A0A0X3TWC9"/>
<gene>
    <name evidence="3" type="ORF">AVO44_15205</name>
</gene>
<protein>
    <submittedName>
        <fullName evidence="3">Uncharacterized protein</fullName>
    </submittedName>
</protein>
<keyword evidence="2" id="KW-0472">Membrane</keyword>
<dbReference type="STRING" id="1685378.AVO44_15205"/>
<keyword evidence="1" id="KW-0175">Coiled coil</keyword>
<proteinExistence type="predicted"/>
<keyword evidence="2" id="KW-0812">Transmembrane</keyword>
<evidence type="ECO:0000313" key="4">
    <source>
        <dbReference type="Proteomes" id="UP000053690"/>
    </source>
</evidence>
<comment type="caution">
    <text evidence="3">The sequence shown here is derived from an EMBL/GenBank/DDBJ whole genome shotgun (WGS) entry which is preliminary data.</text>
</comment>
<sequence length="194" mass="22757">MILGTFFFLLSLVALAPVLFVAISGYKGPILQKTELFISDHDSTLLSLGTLFLVSSLALLSSHISNKSAERREWYSRRIQASLQMSEFRLKWVEELRSELAQLQTEMSVYNKEASDFKELTLRFRKVFLMLNFEEKNTKDLNQSFQRYVQSLRDADKDKKNACLKEFHRISNRILKEEWKRIKVELEQAQVLEL</sequence>
<organism evidence="3 4">
    <name type="scientific">Ruegeria profundi</name>
    <dbReference type="NCBI Taxonomy" id="1685378"/>
    <lineage>
        <taxon>Bacteria</taxon>
        <taxon>Pseudomonadati</taxon>
        <taxon>Pseudomonadota</taxon>
        <taxon>Alphaproteobacteria</taxon>
        <taxon>Rhodobacterales</taxon>
        <taxon>Roseobacteraceae</taxon>
        <taxon>Ruegeria</taxon>
    </lineage>
</organism>
<keyword evidence="4" id="KW-1185">Reference proteome</keyword>